<reference evidence="3 4" key="1">
    <citation type="submission" date="2016-10" db="EMBL/GenBank/DDBJ databases">
        <authorList>
            <person name="de Groot N.N."/>
        </authorList>
    </citation>
    <scope>NUCLEOTIDE SEQUENCE [LARGE SCALE GENOMIC DNA]</scope>
    <source>
        <strain evidence="3 4">CGMCC 1.10449</strain>
    </source>
</reference>
<feature type="binding site" evidence="1">
    <location>
        <position position="90"/>
    </location>
    <ligand>
        <name>Mn(2+)</name>
        <dbReference type="ChEBI" id="CHEBI:29035"/>
        <label>2</label>
    </ligand>
</feature>
<dbReference type="Pfam" id="PF07687">
    <property type="entry name" value="M20_dimer"/>
    <property type="match status" value="1"/>
</dbReference>
<dbReference type="PIRSF" id="PIRSF005962">
    <property type="entry name" value="Pept_M20D_amidohydro"/>
    <property type="match status" value="1"/>
</dbReference>
<dbReference type="PANTHER" id="PTHR11014">
    <property type="entry name" value="PEPTIDASE M20 FAMILY MEMBER"/>
    <property type="match status" value="1"/>
</dbReference>
<dbReference type="Gene3D" id="3.30.70.360">
    <property type="match status" value="1"/>
</dbReference>
<evidence type="ECO:0000313" key="3">
    <source>
        <dbReference type="EMBL" id="SDQ76576.1"/>
    </source>
</evidence>
<dbReference type="SUPFAM" id="SSF53187">
    <property type="entry name" value="Zn-dependent exopeptidases"/>
    <property type="match status" value="1"/>
</dbReference>
<feature type="binding site" evidence="1">
    <location>
        <position position="345"/>
    </location>
    <ligand>
        <name>Mn(2+)</name>
        <dbReference type="ChEBI" id="CHEBI:29035"/>
        <label>2</label>
    </ligand>
</feature>
<gene>
    <name evidence="3" type="ORF">SAMN05216231_2444</name>
</gene>
<dbReference type="RefSeq" id="WP_092493270.1">
    <property type="nucleotide sequence ID" value="NZ_FNKD01000003.1"/>
</dbReference>
<feature type="binding site" evidence="1">
    <location>
        <position position="150"/>
    </location>
    <ligand>
        <name>Mn(2+)</name>
        <dbReference type="ChEBI" id="CHEBI:29035"/>
        <label>2</label>
    </ligand>
</feature>
<dbReference type="STRING" id="553311.SAMN05216231_2444"/>
<name>A0A1H1DL07_9BACI</name>
<keyword evidence="1" id="KW-0464">Manganese</keyword>
<dbReference type="InterPro" id="IPR037484">
    <property type="entry name" value="AmhX-like"/>
</dbReference>
<dbReference type="GO" id="GO:0046872">
    <property type="term" value="F:metal ion binding"/>
    <property type="evidence" value="ECO:0007669"/>
    <property type="project" value="UniProtKB-KW"/>
</dbReference>
<dbReference type="Gene3D" id="3.40.630.10">
    <property type="entry name" value="Zn peptidases"/>
    <property type="match status" value="1"/>
</dbReference>
<feature type="binding site" evidence="1">
    <location>
        <position position="92"/>
    </location>
    <ligand>
        <name>Mn(2+)</name>
        <dbReference type="ChEBI" id="CHEBI:29035"/>
        <label>2</label>
    </ligand>
</feature>
<proteinExistence type="predicted"/>
<dbReference type="SUPFAM" id="SSF55031">
    <property type="entry name" value="Bacterial exopeptidase dimerisation domain"/>
    <property type="match status" value="1"/>
</dbReference>
<keyword evidence="3" id="KW-0378">Hydrolase</keyword>
<dbReference type="CDD" id="cd08018">
    <property type="entry name" value="M20_Acy1_amhX-like"/>
    <property type="match status" value="1"/>
</dbReference>
<dbReference type="Proteomes" id="UP000199444">
    <property type="component" value="Unassembled WGS sequence"/>
</dbReference>
<dbReference type="AlphaFoldDB" id="A0A1H1DL07"/>
<dbReference type="InterPro" id="IPR036264">
    <property type="entry name" value="Bact_exopeptidase_dim_dom"/>
</dbReference>
<feature type="binding site" evidence="1">
    <location>
        <position position="126"/>
    </location>
    <ligand>
        <name>Mn(2+)</name>
        <dbReference type="ChEBI" id="CHEBI:29035"/>
        <label>2</label>
    </ligand>
</feature>
<evidence type="ECO:0000313" key="4">
    <source>
        <dbReference type="Proteomes" id="UP000199444"/>
    </source>
</evidence>
<dbReference type="NCBIfam" id="TIGR01891">
    <property type="entry name" value="amidohydrolases"/>
    <property type="match status" value="1"/>
</dbReference>
<dbReference type="GO" id="GO:0016787">
    <property type="term" value="F:hydrolase activity"/>
    <property type="evidence" value="ECO:0007669"/>
    <property type="project" value="UniProtKB-KW"/>
</dbReference>
<dbReference type="Pfam" id="PF01546">
    <property type="entry name" value="Peptidase_M20"/>
    <property type="match status" value="1"/>
</dbReference>
<comment type="cofactor">
    <cofactor evidence="1">
        <name>Mn(2+)</name>
        <dbReference type="ChEBI" id="CHEBI:29035"/>
    </cofactor>
    <text evidence="1">The Mn(2+) ion enhances activity.</text>
</comment>
<feature type="domain" description="Peptidase M20 dimerisation" evidence="2">
    <location>
        <begin position="178"/>
        <end position="261"/>
    </location>
</feature>
<dbReference type="PANTHER" id="PTHR11014:SF122">
    <property type="entry name" value="AMIDOHYDROLASE AMHX"/>
    <property type="match status" value="1"/>
</dbReference>
<dbReference type="EMBL" id="FNKD01000003">
    <property type="protein sequence ID" value="SDQ76576.1"/>
    <property type="molecule type" value="Genomic_DNA"/>
</dbReference>
<keyword evidence="1" id="KW-0479">Metal-binding</keyword>
<dbReference type="InterPro" id="IPR002933">
    <property type="entry name" value="Peptidase_M20"/>
</dbReference>
<keyword evidence="4" id="KW-1185">Reference proteome</keyword>
<dbReference type="InterPro" id="IPR011650">
    <property type="entry name" value="Peptidase_M20_dimer"/>
</dbReference>
<protein>
    <submittedName>
        <fullName evidence="3">Amidohydrolase</fullName>
    </submittedName>
</protein>
<evidence type="ECO:0000259" key="2">
    <source>
        <dbReference type="Pfam" id="PF07687"/>
    </source>
</evidence>
<sequence>MKPTIEKITPQLKTIFSHLHEHPEISWNEHDTTSYIRQLFKNYDCKITTLDDSPGLVIEIGQGSPVVAMRADIDALSQEVNGEFQANHSCGHDAHMTIAIGSLLTLLEDGYPDIGTFRFIFQPAEEKGTGALSLVDKGIVDDVDYLYGMHLRPIEELGHNQFAPAIRHGAACFIDGVIQGEDAHGARPHLNTNAIHVGAELIQHLKNIDINPMIPHSVKMTAFQAGGDSKNIIPGNATFSVDLRAQTNAVMDELMINVKRITAMLADYHNISIELKIGANIAASVINQEATSIMEDAIKDSVGVDKLQPMITTTGGDDFHFYTIKKPHLKATMLAIGCDLQPGLHHPNMTFNHAIIPEAVEILTNALVKTAERSHQDEQ</sequence>
<organism evidence="3 4">
    <name type="scientific">Virgibacillus salinus</name>
    <dbReference type="NCBI Taxonomy" id="553311"/>
    <lineage>
        <taxon>Bacteria</taxon>
        <taxon>Bacillati</taxon>
        <taxon>Bacillota</taxon>
        <taxon>Bacilli</taxon>
        <taxon>Bacillales</taxon>
        <taxon>Bacillaceae</taxon>
        <taxon>Virgibacillus</taxon>
    </lineage>
</organism>
<accession>A0A1H1DL07</accession>
<dbReference type="InterPro" id="IPR017439">
    <property type="entry name" value="Amidohydrolase"/>
</dbReference>
<evidence type="ECO:0000256" key="1">
    <source>
        <dbReference type="PIRSR" id="PIRSR005962-1"/>
    </source>
</evidence>